<dbReference type="Proteomes" id="UP000220133">
    <property type="component" value="Chromosome"/>
</dbReference>
<evidence type="ECO:0000256" key="2">
    <source>
        <dbReference type="SAM" id="MobiDB-lite"/>
    </source>
</evidence>
<dbReference type="InterPro" id="IPR007607">
    <property type="entry name" value="BacA/B"/>
</dbReference>
<dbReference type="AlphaFoldDB" id="A0A291R0D1"/>
<dbReference type="PANTHER" id="PTHR35024:SF4">
    <property type="entry name" value="POLYMER-FORMING CYTOSKELETAL PROTEIN"/>
    <property type="match status" value="1"/>
</dbReference>
<evidence type="ECO:0000313" key="3">
    <source>
        <dbReference type="EMBL" id="ATL49621.1"/>
    </source>
</evidence>
<sequence>MFNRGNTKSEGKSILPTSNINIIGAGTSIKGDIVCEGDIRIDGSVEGLVSTKSKVVVGPEGSVSGDIQCDSADILGQVTGIIKVDDLLFLKGNAVVKGDVYTKHFEMEPSANFNGRCHMEASEGKPENKHGRAKREQAQEEQPAETIA</sequence>
<feature type="compositionally biased region" description="Basic and acidic residues" evidence="2">
    <location>
        <begin position="117"/>
        <end position="138"/>
    </location>
</feature>
<protein>
    <submittedName>
        <fullName evidence="3">Cell shape determination protein CcmA</fullName>
    </submittedName>
</protein>
<accession>A0A291R0D1</accession>
<dbReference type="Pfam" id="PF04519">
    <property type="entry name" value="Bactofilin"/>
    <property type="match status" value="1"/>
</dbReference>
<dbReference type="RefSeq" id="WP_098195988.1">
    <property type="nucleotide sequence ID" value="NZ_CP023777.1"/>
</dbReference>
<evidence type="ECO:0000256" key="1">
    <source>
        <dbReference type="ARBA" id="ARBA00044755"/>
    </source>
</evidence>
<dbReference type="KEGG" id="cbae:COR50_21940"/>
<name>A0A291R0D1_9BACT</name>
<dbReference type="EMBL" id="CP023777">
    <property type="protein sequence ID" value="ATL49621.1"/>
    <property type="molecule type" value="Genomic_DNA"/>
</dbReference>
<comment type="similarity">
    <text evidence="1">Belongs to the bactofilin family.</text>
</comment>
<evidence type="ECO:0000313" key="4">
    <source>
        <dbReference type="Proteomes" id="UP000220133"/>
    </source>
</evidence>
<feature type="region of interest" description="Disordered" evidence="2">
    <location>
        <begin position="116"/>
        <end position="148"/>
    </location>
</feature>
<dbReference type="PANTHER" id="PTHR35024">
    <property type="entry name" value="HYPOTHETICAL CYTOSOLIC PROTEIN"/>
    <property type="match status" value="1"/>
</dbReference>
<proteinExistence type="inferred from homology"/>
<gene>
    <name evidence="3" type="ORF">COR50_21940</name>
</gene>
<keyword evidence="4" id="KW-1185">Reference proteome</keyword>
<reference evidence="3 4" key="1">
    <citation type="submission" date="2017-10" db="EMBL/GenBank/DDBJ databases">
        <title>Paenichitinophaga pekingensis gen. nov., sp. nov., isolated from activated sludge.</title>
        <authorList>
            <person name="Jin D."/>
            <person name="Kong X."/>
            <person name="Deng Y."/>
            <person name="Bai Z."/>
        </authorList>
    </citation>
    <scope>NUCLEOTIDE SEQUENCE [LARGE SCALE GENOMIC DNA]</scope>
    <source>
        <strain evidence="3 4">13</strain>
    </source>
</reference>
<organism evidence="3 4">
    <name type="scientific">Chitinophaga caeni</name>
    <dbReference type="NCBI Taxonomy" id="2029983"/>
    <lineage>
        <taxon>Bacteria</taxon>
        <taxon>Pseudomonadati</taxon>
        <taxon>Bacteroidota</taxon>
        <taxon>Chitinophagia</taxon>
        <taxon>Chitinophagales</taxon>
        <taxon>Chitinophagaceae</taxon>
        <taxon>Chitinophaga</taxon>
    </lineage>
</organism>
<dbReference type="OrthoDB" id="5432602at2"/>